<accession>A0A3N2C1M3</accession>
<dbReference type="RefSeq" id="WP_085510576.1">
    <property type="nucleotide sequence ID" value="NZ_FXAP01000001.1"/>
</dbReference>
<protein>
    <recommendedName>
        <fullName evidence="1">DUF7882 domain-containing protein</fullName>
    </recommendedName>
</protein>
<dbReference type="Pfam" id="PF25355">
    <property type="entry name" value="DUF7882"/>
    <property type="match status" value="1"/>
</dbReference>
<organism evidence="2 3">
    <name type="scientific">Plantibacter flavus</name>
    <dbReference type="NCBI Taxonomy" id="150123"/>
    <lineage>
        <taxon>Bacteria</taxon>
        <taxon>Bacillati</taxon>
        <taxon>Actinomycetota</taxon>
        <taxon>Actinomycetes</taxon>
        <taxon>Micrococcales</taxon>
        <taxon>Microbacteriaceae</taxon>
        <taxon>Plantibacter</taxon>
    </lineage>
</organism>
<comment type="caution">
    <text evidence="2">The sequence shown here is derived from an EMBL/GenBank/DDBJ whole genome shotgun (WGS) entry which is preliminary data.</text>
</comment>
<evidence type="ECO:0000313" key="3">
    <source>
        <dbReference type="Proteomes" id="UP000266915"/>
    </source>
</evidence>
<feature type="domain" description="DUF7882" evidence="1">
    <location>
        <begin position="1"/>
        <end position="96"/>
    </location>
</feature>
<keyword evidence="3" id="KW-1185">Reference proteome</keyword>
<proteinExistence type="predicted"/>
<sequence>MGMLIYGSGDEYEIEDRALAHLKAVIGAKLRRQESFFLSWANDPEHGSGRRSLWLSPSIPLQFRFFGSRPPELNRAWLEVLSDSSHTPRGLQLIPESEVEGYLAGNGASRAAGTEPHDQDHG</sequence>
<dbReference type="Proteomes" id="UP000266915">
    <property type="component" value="Unassembled WGS sequence"/>
</dbReference>
<dbReference type="AlphaFoldDB" id="A0A3N2C1M3"/>
<dbReference type="EMBL" id="RKHL01000001">
    <property type="protein sequence ID" value="ROR81407.1"/>
    <property type="molecule type" value="Genomic_DNA"/>
</dbReference>
<dbReference type="InterPro" id="IPR057204">
    <property type="entry name" value="DUF7882"/>
</dbReference>
<evidence type="ECO:0000313" key="2">
    <source>
        <dbReference type="EMBL" id="ROR81407.1"/>
    </source>
</evidence>
<evidence type="ECO:0000259" key="1">
    <source>
        <dbReference type="Pfam" id="PF25355"/>
    </source>
</evidence>
<reference evidence="2 3" key="1">
    <citation type="submission" date="2018-11" db="EMBL/GenBank/DDBJ databases">
        <title>Sequencing the genomes of 1000 actinobacteria strains.</title>
        <authorList>
            <person name="Klenk H.-P."/>
        </authorList>
    </citation>
    <scope>NUCLEOTIDE SEQUENCE [LARGE SCALE GENOMIC DNA]</scope>
    <source>
        <strain evidence="2 3">DSM 14012</strain>
    </source>
</reference>
<name>A0A3N2C1M3_9MICO</name>
<gene>
    <name evidence="2" type="ORF">EDD42_1466</name>
</gene>